<dbReference type="Gene3D" id="2.30.180.10">
    <property type="entry name" value="FAS1 domain"/>
    <property type="match status" value="2"/>
</dbReference>
<dbReference type="EMBL" id="BAAAZI010000006">
    <property type="protein sequence ID" value="GAA4137797.1"/>
    <property type="molecule type" value="Genomic_DNA"/>
</dbReference>
<dbReference type="InterPro" id="IPR000782">
    <property type="entry name" value="FAS1_domain"/>
</dbReference>
<keyword evidence="3" id="KW-1185">Reference proteome</keyword>
<reference evidence="3" key="1">
    <citation type="journal article" date="2019" name="Int. J. Syst. Evol. Microbiol.">
        <title>The Global Catalogue of Microorganisms (GCM) 10K type strain sequencing project: providing services to taxonomists for standard genome sequencing and annotation.</title>
        <authorList>
            <consortium name="The Broad Institute Genomics Platform"/>
            <consortium name="The Broad Institute Genome Sequencing Center for Infectious Disease"/>
            <person name="Wu L."/>
            <person name="Ma J."/>
        </authorList>
    </citation>
    <scope>NUCLEOTIDE SEQUENCE [LARGE SCALE GENOMIC DNA]</scope>
    <source>
        <strain evidence="3">JCM 16704</strain>
    </source>
</reference>
<sequence length="324" mass="36692">MKHYSLYSIPFLLFFAYSCNSTVSEIEPKDNNTLHQVVRDNFGLQFLATSLHKTGISKTLIEAGPFTLLASSDQAFKDAGYKDPAAVYMEDASKLELITKYHILKSELIISKVKMGYNQPLETLLGTEAYLSKVLYGKDTMLTINGSIVLQLDTKASNGMMQVINNLLLPNAHKNLLDGLSAISDLSLFYQALKSSGITEQWKPNEKFTIYAPNNIAMRNAGYSSLEQIVETPKEKLIDLVEWHICKDQKFKQDYQFLATEGKDIYSEKSLNNKDIPISIQNHWRDRRIVDKLSMRIGSQYIQPTKYDIITGTGIIHIIGRTFN</sequence>
<proteinExistence type="predicted"/>
<organism evidence="2 3">
    <name type="scientific">Sphingobacterium kyonggiense</name>
    <dbReference type="NCBI Taxonomy" id="714075"/>
    <lineage>
        <taxon>Bacteria</taxon>
        <taxon>Pseudomonadati</taxon>
        <taxon>Bacteroidota</taxon>
        <taxon>Sphingobacteriia</taxon>
        <taxon>Sphingobacteriales</taxon>
        <taxon>Sphingobacteriaceae</taxon>
        <taxon>Sphingobacterium</taxon>
    </lineage>
</organism>
<dbReference type="PANTHER" id="PTHR10900">
    <property type="entry name" value="PERIOSTIN-RELATED"/>
    <property type="match status" value="1"/>
</dbReference>
<evidence type="ECO:0000313" key="3">
    <source>
        <dbReference type="Proteomes" id="UP001500101"/>
    </source>
</evidence>
<dbReference type="SUPFAM" id="SSF82153">
    <property type="entry name" value="FAS1 domain"/>
    <property type="match status" value="2"/>
</dbReference>
<feature type="domain" description="FAS1" evidence="1">
    <location>
        <begin position="31"/>
        <end position="168"/>
    </location>
</feature>
<dbReference type="InterPro" id="IPR050904">
    <property type="entry name" value="Adhesion/Biosynth-related"/>
</dbReference>
<dbReference type="Proteomes" id="UP001500101">
    <property type="component" value="Unassembled WGS sequence"/>
</dbReference>
<dbReference type="InterPro" id="IPR036378">
    <property type="entry name" value="FAS1_dom_sf"/>
</dbReference>
<protein>
    <recommendedName>
        <fullName evidence="1">FAS1 domain-containing protein</fullName>
    </recommendedName>
</protein>
<feature type="domain" description="FAS1" evidence="1">
    <location>
        <begin position="173"/>
        <end position="323"/>
    </location>
</feature>
<dbReference type="Pfam" id="PF02469">
    <property type="entry name" value="Fasciclin"/>
    <property type="match status" value="2"/>
</dbReference>
<dbReference type="SMART" id="SM00554">
    <property type="entry name" value="FAS1"/>
    <property type="match status" value="1"/>
</dbReference>
<comment type="caution">
    <text evidence="2">The sequence shown here is derived from an EMBL/GenBank/DDBJ whole genome shotgun (WGS) entry which is preliminary data.</text>
</comment>
<accession>A0ABP7YLC2</accession>
<dbReference type="PROSITE" id="PS51257">
    <property type="entry name" value="PROKAR_LIPOPROTEIN"/>
    <property type="match status" value="1"/>
</dbReference>
<evidence type="ECO:0000313" key="2">
    <source>
        <dbReference type="EMBL" id="GAA4137797.1"/>
    </source>
</evidence>
<evidence type="ECO:0000259" key="1">
    <source>
        <dbReference type="PROSITE" id="PS50213"/>
    </source>
</evidence>
<name>A0ABP7YLC2_9SPHI</name>
<dbReference type="PROSITE" id="PS50213">
    <property type="entry name" value="FAS1"/>
    <property type="match status" value="2"/>
</dbReference>
<dbReference type="PANTHER" id="PTHR10900:SF77">
    <property type="entry name" value="FI19380P1"/>
    <property type="match status" value="1"/>
</dbReference>
<gene>
    <name evidence="2" type="ORF">GCM10022216_14150</name>
</gene>
<dbReference type="RefSeq" id="WP_344673922.1">
    <property type="nucleotide sequence ID" value="NZ_BAAAZI010000006.1"/>
</dbReference>